<dbReference type="InterPro" id="IPR006674">
    <property type="entry name" value="HD_domain"/>
</dbReference>
<dbReference type="Pfam" id="PF01909">
    <property type="entry name" value="NTP_transf_2"/>
    <property type="match status" value="1"/>
</dbReference>
<keyword evidence="5 7" id="KW-0460">Magnesium</keyword>
<dbReference type="PANTHER" id="PTHR47320:SF1">
    <property type="entry name" value="BIFUNCTIONAL URIDYLYLTRANSFERASE_URIDYLYL-REMOVING ENZYME"/>
    <property type="match status" value="1"/>
</dbReference>
<evidence type="ECO:0000256" key="5">
    <source>
        <dbReference type="ARBA" id="ARBA00022842"/>
    </source>
</evidence>
<dbReference type="SUPFAM" id="SSF81593">
    <property type="entry name" value="Nucleotidyltransferase substrate binding subunit/domain"/>
    <property type="match status" value="1"/>
</dbReference>
<dbReference type="NCBIfam" id="NF003467">
    <property type="entry name" value="PRK05092.1"/>
    <property type="match status" value="1"/>
</dbReference>
<comment type="similarity">
    <text evidence="7">Belongs to the GlnD family.</text>
</comment>
<comment type="catalytic activity">
    <reaction evidence="7">
        <text>[protein-PII]-uridylyl-L-tyrosine + H2O = [protein-PII]-L-tyrosine + UMP + H(+)</text>
        <dbReference type="Rhea" id="RHEA:48600"/>
        <dbReference type="Rhea" id="RHEA-COMP:12147"/>
        <dbReference type="Rhea" id="RHEA-COMP:12148"/>
        <dbReference type="ChEBI" id="CHEBI:15377"/>
        <dbReference type="ChEBI" id="CHEBI:15378"/>
        <dbReference type="ChEBI" id="CHEBI:46858"/>
        <dbReference type="ChEBI" id="CHEBI:57865"/>
        <dbReference type="ChEBI" id="CHEBI:90602"/>
    </reaction>
</comment>
<dbReference type="InterPro" id="IPR010043">
    <property type="entry name" value="UTase/UR"/>
</dbReference>
<dbReference type="InterPro" id="IPR013546">
    <property type="entry name" value="PII_UdlTrfase/GS_AdlTrfase"/>
</dbReference>
<dbReference type="NCBIfam" id="TIGR01693">
    <property type="entry name" value="UTase_glnD"/>
    <property type="match status" value="1"/>
</dbReference>
<dbReference type="CDD" id="cd05401">
    <property type="entry name" value="NT_GlnE_GlnD_like"/>
    <property type="match status" value="1"/>
</dbReference>
<keyword evidence="4 7" id="KW-0378">Hydrolase</keyword>
<dbReference type="Pfam" id="PF01966">
    <property type="entry name" value="HD"/>
    <property type="match status" value="1"/>
</dbReference>
<feature type="domain" description="ACT" evidence="9">
    <location>
        <begin position="856"/>
        <end position="937"/>
    </location>
</feature>
<keyword evidence="6 7" id="KW-0511">Multifunctional enzyme</keyword>
<feature type="region of interest" description="Uridylyltransferase" evidence="7">
    <location>
        <begin position="1"/>
        <end position="387"/>
    </location>
</feature>
<dbReference type="Gene3D" id="3.30.460.10">
    <property type="entry name" value="Beta Polymerase, domain 2"/>
    <property type="match status" value="1"/>
</dbReference>
<feature type="domain" description="ACT" evidence="9">
    <location>
        <begin position="746"/>
        <end position="828"/>
    </location>
</feature>
<evidence type="ECO:0000256" key="2">
    <source>
        <dbReference type="ARBA" id="ARBA00022695"/>
    </source>
</evidence>
<protein>
    <recommendedName>
        <fullName evidence="7">Bifunctional uridylyltransferase/uridylyl-removing enzyme</fullName>
        <shortName evidence="7">UTase/UR</shortName>
    </recommendedName>
    <alternativeName>
        <fullName evidence="7">Bifunctional [protein-PII] modification enzyme</fullName>
    </alternativeName>
    <alternativeName>
        <fullName evidence="7">Bifunctional nitrogen sensor protein</fullName>
    </alternativeName>
    <domain>
        <recommendedName>
            <fullName evidence="7">[Protein-PII] uridylyltransferase</fullName>
            <shortName evidence="7">PII uridylyltransferase</shortName>
            <shortName evidence="7">UTase</shortName>
            <ecNumber evidence="7">2.7.7.59</ecNumber>
        </recommendedName>
    </domain>
    <domain>
        <recommendedName>
            <fullName evidence="7">[Protein-PII]-UMP uridylyl-removing enzyme</fullName>
            <shortName evidence="7">UR</shortName>
            <ecNumber evidence="7">3.1.4.-</ecNumber>
        </recommendedName>
    </domain>
</protein>
<comment type="caution">
    <text evidence="11">The sequence shown here is derived from an EMBL/GenBank/DDBJ whole genome shotgun (WGS) entry which is preliminary data.</text>
</comment>
<comment type="domain">
    <text evidence="7">Has four distinct domains: an N-terminal nucleotidyltransferase (NT) domain responsible for UTase activity, a central HD domain that encodes UR activity, and two C-terminal ACT domains that seem to have a role in glutamine sensing.</text>
</comment>
<dbReference type="CDD" id="cd00077">
    <property type="entry name" value="HDc"/>
    <property type="match status" value="1"/>
</dbReference>
<keyword evidence="1 7" id="KW-0808">Transferase</keyword>
<dbReference type="CDD" id="cd04900">
    <property type="entry name" value="ACT_UUR-like_1"/>
    <property type="match status" value="1"/>
</dbReference>
<dbReference type="AlphaFoldDB" id="A0A937L2U2"/>
<dbReference type="Pfam" id="PF24931">
    <property type="entry name" value="ACT_ACR9_3rd"/>
    <property type="match status" value="1"/>
</dbReference>
<dbReference type="SUPFAM" id="SSF55021">
    <property type="entry name" value="ACT-like"/>
    <property type="match status" value="2"/>
</dbReference>
<evidence type="ECO:0000313" key="11">
    <source>
        <dbReference type="EMBL" id="MBL6761711.1"/>
    </source>
</evidence>
<dbReference type="GO" id="GO:0008773">
    <property type="term" value="F:[protein-PII] uridylyltransferase activity"/>
    <property type="evidence" value="ECO:0007669"/>
    <property type="project" value="UniProtKB-UniRule"/>
</dbReference>
<comment type="cofactor">
    <cofactor evidence="7">
        <name>Mg(2+)</name>
        <dbReference type="ChEBI" id="CHEBI:18420"/>
    </cofactor>
</comment>
<dbReference type="InterPro" id="IPR043519">
    <property type="entry name" value="NT_sf"/>
</dbReference>
<evidence type="ECO:0000256" key="4">
    <source>
        <dbReference type="ARBA" id="ARBA00022801"/>
    </source>
</evidence>
<comment type="activity regulation">
    <text evidence="7">Uridylyltransferase (UTase) activity is inhibited by glutamine, while glutamine activates uridylyl-removing (UR) activity.</text>
</comment>
<dbReference type="GO" id="GO:0006808">
    <property type="term" value="P:regulation of nitrogen utilization"/>
    <property type="evidence" value="ECO:0007669"/>
    <property type="project" value="UniProtKB-UniRule"/>
</dbReference>
<reference evidence="11" key="1">
    <citation type="submission" date="2020-10" db="EMBL/GenBank/DDBJ databases">
        <title>Microbiome of the Black Sea water column analyzed by genome centric metagenomics.</title>
        <authorList>
            <person name="Cabello-Yeves P.J."/>
            <person name="Callieri C."/>
            <person name="Picazo A."/>
            <person name="Mehrshad M."/>
            <person name="Haro-Moreno J.M."/>
            <person name="Roda-Garcia J."/>
            <person name="Dzembekova N."/>
            <person name="Slabakova V."/>
            <person name="Slabakova N."/>
            <person name="Moncheva S."/>
            <person name="Rodriguez-Valera F."/>
        </authorList>
    </citation>
    <scope>NUCLEOTIDE SEQUENCE</scope>
    <source>
        <strain evidence="11">BS307-5m-G5</strain>
    </source>
</reference>
<dbReference type="EMBL" id="JADHOK010000030">
    <property type="protein sequence ID" value="MBL6761711.1"/>
    <property type="molecule type" value="Genomic_DNA"/>
</dbReference>
<dbReference type="PIRSF" id="PIRSF006288">
    <property type="entry name" value="PII_uridyltransf"/>
    <property type="match status" value="1"/>
</dbReference>
<organism evidence="11 12">
    <name type="scientific">PS1 clade bacterium</name>
    <dbReference type="NCBI Taxonomy" id="2175152"/>
    <lineage>
        <taxon>Bacteria</taxon>
        <taxon>Pseudomonadati</taxon>
        <taxon>Pseudomonadota</taxon>
        <taxon>Alphaproteobacteria</taxon>
        <taxon>PS1 clade</taxon>
    </lineage>
</organism>
<dbReference type="Gene3D" id="1.10.3090.10">
    <property type="entry name" value="cca-adding enzyme, domain 2"/>
    <property type="match status" value="1"/>
</dbReference>
<dbReference type="InterPro" id="IPR003607">
    <property type="entry name" value="HD/PDEase_dom"/>
</dbReference>
<evidence type="ECO:0000259" key="9">
    <source>
        <dbReference type="PROSITE" id="PS51671"/>
    </source>
</evidence>
<dbReference type="PROSITE" id="PS51831">
    <property type="entry name" value="HD"/>
    <property type="match status" value="1"/>
</dbReference>
<comment type="function">
    <text evidence="7">Modifies, by uridylylation and deuridylylation, the PII regulatory proteins (GlnB and homologs), in response to the nitrogen status of the cell that GlnD senses through the glutamine level. Under low glutamine levels, catalyzes the conversion of the PII proteins and UTP to PII-UMP and PPi, while under higher glutamine levels, GlnD hydrolyzes PII-UMP to PII and UMP (deuridylylation). Thus, controls uridylylation state and activity of the PII proteins, and plays an important role in the regulation of nitrogen metabolism.</text>
</comment>
<keyword evidence="2 7" id="KW-0548">Nucleotidyltransferase</keyword>
<comment type="caution">
    <text evidence="7">Lacks conserved residue(s) required for the propagation of feature annotation.</text>
</comment>
<dbReference type="InterPro" id="IPR045865">
    <property type="entry name" value="ACT-like_dom_sf"/>
</dbReference>
<dbReference type="Gene3D" id="3.30.70.260">
    <property type="match status" value="1"/>
</dbReference>
<feature type="region of interest" description="Disordered" evidence="8">
    <location>
        <begin position="924"/>
        <end position="948"/>
    </location>
</feature>
<comment type="catalytic activity">
    <reaction evidence="7">
        <text>[protein-PII]-L-tyrosine + UTP = [protein-PII]-uridylyl-L-tyrosine + diphosphate</text>
        <dbReference type="Rhea" id="RHEA:13673"/>
        <dbReference type="Rhea" id="RHEA-COMP:12147"/>
        <dbReference type="Rhea" id="RHEA-COMP:12148"/>
        <dbReference type="ChEBI" id="CHEBI:33019"/>
        <dbReference type="ChEBI" id="CHEBI:46398"/>
        <dbReference type="ChEBI" id="CHEBI:46858"/>
        <dbReference type="ChEBI" id="CHEBI:90602"/>
        <dbReference type="EC" id="2.7.7.59"/>
    </reaction>
</comment>
<dbReference type="HAMAP" id="MF_00277">
    <property type="entry name" value="PII_uridylyl_transf"/>
    <property type="match status" value="1"/>
</dbReference>
<dbReference type="SUPFAM" id="SSF81301">
    <property type="entry name" value="Nucleotidyltransferase"/>
    <property type="match status" value="1"/>
</dbReference>
<sequence>MAKKATPTARKAKRAPRNSAAKTASDLRARLDDLAKGHLGDEKALRMAALELLRGQLAEDRAAARAGLEGKKLKGAKCAEQISARMDEMLGALADFVSAHVLYIANPTDAEKVTMVAVGGYGRGRLAPHSDIDLLFLLPYKRNATSESFVEYILYMLWDMGLKVGHATRSVNDCVTQATADMTVRTAMLESRFLWGSTPLYDSYRKAFQTKVVRGTARQFVTAKLAERDDRHTKAGRSRYLVEPNLKESKGGLRDLNTLFWIARYSYQVEALDDFVALGVLTADELKLFRKCDDFLWHVRCHLHFLTDMAQERLSFDVQKPLAEFFYPAAQAKDAAGMKPVEKFMRRYFLVAKNVGDLTAIFCASLEDAHKKPRAAARLPALFRRQKQVDGFTIGTSRLKMAAADCFSSDPVNLIRVFHLADSTGLDIHPDTLRAITQHTHLINAELRADETANRLFLDLLTSKRDPERILRRMNEAGVLGRFIPDFGRIVALMQFNMYHHYTADEHLLRALGLLREIESGAVEAAHPLATQLLNSGAVNRRVIYLATLLHDIAKGRPEDHSVAGARIARKLGPRLGFSKAETALTEWLVQEHLVMSDVAQRRDISDPRTVEDFATTVQSMERLNHLFVLTEVDIKAVGPGVFNGWKAQLLRELYAETASSFNAGTALVARGQRLDGAKTAFAEMLKKDWSTRKVNAYIRRQSDAYWLSFPTEAQLRHADMVEEMEASGEASVLAVHADKLRDCSEITIICQDHAGLFARLAGACALVGLTILDARITTANDGMAIDALHVADRDHSGPLEPQKAKRLEKTMRDVLSGKVIVPERLEGAPGRAHIEAFDLVPHVQISNELADNASVVEVSGLDRPGLLYALLRALFDLNLTVSAARIATFGERAVDVFHLTDLSGGKISDAARRRKLRDTLRRAIDNPVKAAQPKKPARRGAGKSEAA</sequence>
<dbReference type="Pfam" id="PF08335">
    <property type="entry name" value="GlnD_UR_UTase"/>
    <property type="match status" value="1"/>
</dbReference>
<accession>A0A937L2U2</accession>
<evidence type="ECO:0000256" key="8">
    <source>
        <dbReference type="SAM" id="MobiDB-lite"/>
    </source>
</evidence>
<dbReference type="Proteomes" id="UP000785783">
    <property type="component" value="Unassembled WGS sequence"/>
</dbReference>
<dbReference type="PANTHER" id="PTHR47320">
    <property type="entry name" value="BIFUNCTIONAL URIDYLYLTRANSFERASE/URIDYLYL-REMOVING ENZYME"/>
    <property type="match status" value="1"/>
</dbReference>
<evidence type="ECO:0000256" key="3">
    <source>
        <dbReference type="ARBA" id="ARBA00022737"/>
    </source>
</evidence>
<evidence type="ECO:0000256" key="6">
    <source>
        <dbReference type="ARBA" id="ARBA00023268"/>
    </source>
</evidence>
<feature type="region of interest" description="Disordered" evidence="8">
    <location>
        <begin position="1"/>
        <end position="24"/>
    </location>
</feature>
<feature type="domain" description="HD" evidence="10">
    <location>
        <begin position="504"/>
        <end position="627"/>
    </location>
</feature>
<dbReference type="InterPro" id="IPR002934">
    <property type="entry name" value="Polymerase_NTP_transf_dom"/>
</dbReference>
<dbReference type="SUPFAM" id="SSF81891">
    <property type="entry name" value="Poly A polymerase C-terminal region-like"/>
    <property type="match status" value="1"/>
</dbReference>
<gene>
    <name evidence="7" type="primary">glnD</name>
    <name evidence="11" type="ORF">ISQ19_03335</name>
</gene>
<proteinExistence type="inferred from homology"/>
<dbReference type="CDD" id="cd04899">
    <property type="entry name" value="ACT_ACR-UUR-like_2"/>
    <property type="match status" value="1"/>
</dbReference>
<keyword evidence="3" id="KW-0677">Repeat</keyword>
<dbReference type="EC" id="3.1.4.-" evidence="7"/>
<dbReference type="PROSITE" id="PS51671">
    <property type="entry name" value="ACT"/>
    <property type="match status" value="2"/>
</dbReference>
<evidence type="ECO:0000259" key="10">
    <source>
        <dbReference type="PROSITE" id="PS51831"/>
    </source>
</evidence>
<name>A0A937L2U2_9PROT</name>
<dbReference type="InterPro" id="IPR002912">
    <property type="entry name" value="ACT_dom"/>
</dbReference>
<dbReference type="EC" id="2.7.7.59" evidence="7"/>
<dbReference type="SMART" id="SM00471">
    <property type="entry name" value="HDc"/>
    <property type="match status" value="1"/>
</dbReference>
<evidence type="ECO:0000256" key="1">
    <source>
        <dbReference type="ARBA" id="ARBA00022679"/>
    </source>
</evidence>
<evidence type="ECO:0000313" key="12">
    <source>
        <dbReference type="Proteomes" id="UP000785783"/>
    </source>
</evidence>
<evidence type="ECO:0000256" key="7">
    <source>
        <dbReference type="HAMAP-Rule" id="MF_00277"/>
    </source>
</evidence>
<dbReference type="GO" id="GO:0008081">
    <property type="term" value="F:phosphoric diester hydrolase activity"/>
    <property type="evidence" value="ECO:0007669"/>
    <property type="project" value="UniProtKB-UniRule"/>
</dbReference>